<dbReference type="SUPFAM" id="SSF55486">
    <property type="entry name" value="Metalloproteases ('zincins'), catalytic domain"/>
    <property type="match status" value="1"/>
</dbReference>
<name>A0A0S2HVG2_9BACT</name>
<reference evidence="2 3" key="1">
    <citation type="submission" date="2015-11" db="EMBL/GenBank/DDBJ databases">
        <title>Description and complete genome sequence of a novel strain predominating in hypersaline microbial mats and representing a new family of the Bacteriodetes phylum.</title>
        <authorList>
            <person name="Spring S."/>
            <person name="Bunk B."/>
            <person name="Sproer C."/>
            <person name="Klenk H.-P."/>
        </authorList>
    </citation>
    <scope>NUCLEOTIDE SEQUENCE [LARGE SCALE GENOMIC DNA]</scope>
    <source>
        <strain evidence="2 3">L21-Spi-D4</strain>
    </source>
</reference>
<dbReference type="Proteomes" id="UP000064893">
    <property type="component" value="Chromosome"/>
</dbReference>
<gene>
    <name evidence="1" type="ORF">L21SP5_00155</name>
    <name evidence="2" type="ORF">L21SP5_00252</name>
</gene>
<evidence type="ECO:0000313" key="2">
    <source>
        <dbReference type="EMBL" id="ALO13932.1"/>
    </source>
</evidence>
<sequence length="418" mass="48474" precursor="true">MWTNEEVTVELISTDEEYEIPNFTWKLDDEDIGTGNAENNTISITLNKQQFPETKHKIFIYDEDDKKIGKLVLRFYDPPIVKFDRPNNTQYAGRFFFDRGEVPSLQDYGSYETLQFPWTDEEYYIPVLGLNKNQSANIKVSIENFPNYAKDDRNFKLQIVPNQLEKIFFNNTDDELEYNAEQLADLNEIDIRAEKIIGDESLLINAYIPSIDQTVGAIEYYCKEKVSKEIKLVYVKCADETDYPELPLSELETYLNTNSLNQLFLNISVIISQLTSNYNKSFFEGKDKEFILSVFIHEKYDQAFPIPTTESSDDVYFVSNIQGGTDPAGHLRGQKGGIQLKLSPNTILSKYEVVAHELGHWLGFPEIFNDDGDSPFTFKIHESQGQSDYNFMDYDVTVRNSWYKIQLLNMKLNHDDDE</sequence>
<accession>A0A0S2HVG2</accession>
<proteinExistence type="predicted"/>
<protein>
    <submittedName>
        <fullName evidence="2">Uncharacterized protein</fullName>
    </submittedName>
</protein>
<dbReference type="AlphaFoldDB" id="A0A0S2HVG2"/>
<evidence type="ECO:0000313" key="3">
    <source>
        <dbReference type="Proteomes" id="UP000064893"/>
    </source>
</evidence>
<dbReference type="EMBL" id="CP013118">
    <property type="protein sequence ID" value="ALO13932.1"/>
    <property type="molecule type" value="Genomic_DNA"/>
</dbReference>
<keyword evidence="3" id="KW-1185">Reference proteome</keyword>
<dbReference type="KEGG" id="blq:L21SP5_00155"/>
<evidence type="ECO:0000313" key="1">
    <source>
        <dbReference type="EMBL" id="ALO13835.1"/>
    </source>
</evidence>
<dbReference type="KEGG" id="blq:L21SP5_00252"/>
<dbReference type="EMBL" id="CP013118">
    <property type="protein sequence ID" value="ALO13835.1"/>
    <property type="molecule type" value="Genomic_DNA"/>
</dbReference>
<organism evidence="2 3">
    <name type="scientific">Salinivirga cyanobacteriivorans</name>
    <dbReference type="NCBI Taxonomy" id="1307839"/>
    <lineage>
        <taxon>Bacteria</taxon>
        <taxon>Pseudomonadati</taxon>
        <taxon>Bacteroidota</taxon>
        <taxon>Bacteroidia</taxon>
        <taxon>Bacteroidales</taxon>
        <taxon>Salinivirgaceae</taxon>
        <taxon>Salinivirga</taxon>
    </lineage>
</organism>